<evidence type="ECO:0000259" key="5">
    <source>
        <dbReference type="PROSITE" id="PS51141"/>
    </source>
</evidence>
<gene>
    <name evidence="6" type="ORF">Lalb_Chr22g0360301</name>
</gene>
<accession>A0A6A4NA33</accession>
<dbReference type="OrthoDB" id="514967at2759"/>
<dbReference type="AlphaFoldDB" id="A0A6A4NA33"/>
<dbReference type="InterPro" id="IPR036893">
    <property type="entry name" value="SBP_sf"/>
</dbReference>
<dbReference type="GO" id="GO:0008270">
    <property type="term" value="F:zinc ion binding"/>
    <property type="evidence" value="ECO:0007669"/>
    <property type="project" value="UniProtKB-KW"/>
</dbReference>
<dbReference type="Pfam" id="PF03110">
    <property type="entry name" value="SBP"/>
    <property type="match status" value="1"/>
</dbReference>
<evidence type="ECO:0000256" key="2">
    <source>
        <dbReference type="ARBA" id="ARBA00022771"/>
    </source>
</evidence>
<dbReference type="SUPFAM" id="SSF103612">
    <property type="entry name" value="SBT domain"/>
    <property type="match status" value="1"/>
</dbReference>
<dbReference type="EMBL" id="WOCE01000022">
    <property type="protein sequence ID" value="KAE9588883.1"/>
    <property type="molecule type" value="Genomic_DNA"/>
</dbReference>
<dbReference type="GO" id="GO:0003677">
    <property type="term" value="F:DNA binding"/>
    <property type="evidence" value="ECO:0007669"/>
    <property type="project" value="InterPro"/>
</dbReference>
<sequence>MEWDLKEFTFDPSMLQDDKNCLELIMNHNNKKKNEAASVDLIENSASETPKGLKDSKTVLSSKGLLKQLHNGSQNLCCLVDGCNFDLSDCRKYHKRHRVCEKHSKTFVVLVGGKQQRFCQQCSRFHALGEFDDIKRSCRKRLDGHNRRRRKPQPPSIFIAAEKFLYNYKGWCVAFRDSTMTFTLLIPRSLF</sequence>
<dbReference type="Gene3D" id="4.10.1100.10">
    <property type="entry name" value="Transcription factor, SBP-box domain"/>
    <property type="match status" value="1"/>
</dbReference>
<organism evidence="6 7">
    <name type="scientific">Lupinus albus</name>
    <name type="common">White lupine</name>
    <name type="synonym">Lupinus termis</name>
    <dbReference type="NCBI Taxonomy" id="3870"/>
    <lineage>
        <taxon>Eukaryota</taxon>
        <taxon>Viridiplantae</taxon>
        <taxon>Streptophyta</taxon>
        <taxon>Embryophyta</taxon>
        <taxon>Tracheophyta</taxon>
        <taxon>Spermatophyta</taxon>
        <taxon>Magnoliopsida</taxon>
        <taxon>eudicotyledons</taxon>
        <taxon>Gunneridae</taxon>
        <taxon>Pentapetalae</taxon>
        <taxon>rosids</taxon>
        <taxon>fabids</taxon>
        <taxon>Fabales</taxon>
        <taxon>Fabaceae</taxon>
        <taxon>Papilionoideae</taxon>
        <taxon>50 kb inversion clade</taxon>
        <taxon>genistoids sensu lato</taxon>
        <taxon>core genistoids</taxon>
        <taxon>Genisteae</taxon>
        <taxon>Lupinus</taxon>
    </lineage>
</organism>
<dbReference type="PANTHER" id="PTHR31251:SF93">
    <property type="entry name" value="TRANSCRIPTION FACTOR SBP FAMILY-RELATED"/>
    <property type="match status" value="1"/>
</dbReference>
<keyword evidence="1" id="KW-0479">Metal-binding</keyword>
<keyword evidence="3" id="KW-0862">Zinc</keyword>
<comment type="caution">
    <text evidence="6">The sequence shown here is derived from an EMBL/GenBank/DDBJ whole genome shotgun (WGS) entry which is preliminary data.</text>
</comment>
<feature type="domain" description="SBP-type" evidence="5">
    <location>
        <begin position="75"/>
        <end position="152"/>
    </location>
</feature>
<proteinExistence type="predicted"/>
<reference evidence="7" key="1">
    <citation type="journal article" date="2020" name="Nat. Commun.">
        <title>Genome sequence of the cluster root forming white lupin.</title>
        <authorList>
            <person name="Hufnagel B."/>
            <person name="Marques A."/>
            <person name="Soriano A."/>
            <person name="Marques L."/>
            <person name="Divol F."/>
            <person name="Doumas P."/>
            <person name="Sallet E."/>
            <person name="Mancinotti D."/>
            <person name="Carrere S."/>
            <person name="Marande W."/>
            <person name="Arribat S."/>
            <person name="Keller J."/>
            <person name="Huneau C."/>
            <person name="Blein T."/>
            <person name="Aime D."/>
            <person name="Laguerre M."/>
            <person name="Taylor J."/>
            <person name="Schubert V."/>
            <person name="Nelson M."/>
            <person name="Geu-Flores F."/>
            <person name="Crespi M."/>
            <person name="Gallardo-Guerrero K."/>
            <person name="Delaux P.-M."/>
            <person name="Salse J."/>
            <person name="Berges H."/>
            <person name="Guyot R."/>
            <person name="Gouzy J."/>
            <person name="Peret B."/>
        </authorList>
    </citation>
    <scope>NUCLEOTIDE SEQUENCE [LARGE SCALE GENOMIC DNA]</scope>
    <source>
        <strain evidence="7">cv. Amiga</strain>
    </source>
</reference>
<evidence type="ECO:0000256" key="3">
    <source>
        <dbReference type="ARBA" id="ARBA00022833"/>
    </source>
</evidence>
<dbReference type="Proteomes" id="UP000447434">
    <property type="component" value="Chromosome 22"/>
</dbReference>
<protein>
    <submittedName>
        <fullName evidence="6">Putative transcription factor SBP family</fullName>
    </submittedName>
</protein>
<dbReference type="PANTHER" id="PTHR31251">
    <property type="entry name" value="SQUAMOSA PROMOTER-BINDING-LIKE PROTEIN 4"/>
    <property type="match status" value="1"/>
</dbReference>
<keyword evidence="7" id="KW-1185">Reference proteome</keyword>
<evidence type="ECO:0000313" key="7">
    <source>
        <dbReference type="Proteomes" id="UP000447434"/>
    </source>
</evidence>
<evidence type="ECO:0000256" key="1">
    <source>
        <dbReference type="ARBA" id="ARBA00022723"/>
    </source>
</evidence>
<evidence type="ECO:0000313" key="6">
    <source>
        <dbReference type="EMBL" id="KAE9588883.1"/>
    </source>
</evidence>
<dbReference type="PROSITE" id="PS51141">
    <property type="entry name" value="ZF_SBP"/>
    <property type="match status" value="1"/>
</dbReference>
<name>A0A6A4NA33_LUPAL</name>
<dbReference type="InterPro" id="IPR004333">
    <property type="entry name" value="SBP_dom"/>
</dbReference>
<keyword evidence="2 4" id="KW-0863">Zinc-finger</keyword>
<dbReference type="GO" id="GO:0005634">
    <property type="term" value="C:nucleus"/>
    <property type="evidence" value="ECO:0007669"/>
    <property type="project" value="InterPro"/>
</dbReference>
<evidence type="ECO:0000256" key="4">
    <source>
        <dbReference type="PROSITE-ProRule" id="PRU00470"/>
    </source>
</evidence>
<dbReference type="InterPro" id="IPR044817">
    <property type="entry name" value="SBP-like"/>
</dbReference>